<keyword evidence="1" id="KW-0472">Membrane</keyword>
<feature type="transmembrane region" description="Helical" evidence="1">
    <location>
        <begin position="43"/>
        <end position="64"/>
    </location>
</feature>
<reference evidence="3" key="1">
    <citation type="submission" date="2017-01" db="EMBL/GenBank/DDBJ databases">
        <authorList>
            <person name="Wolfgang W.J."/>
            <person name="Cole J."/>
            <person name="Wroblewski D."/>
            <person name="Mcginnis J."/>
            <person name="Musser K.A."/>
        </authorList>
    </citation>
    <scope>NUCLEOTIDE SEQUENCE [LARGE SCALE GENOMIC DNA]</scope>
    <source>
        <strain evidence="3">DSM 19151</strain>
    </source>
</reference>
<keyword evidence="1" id="KW-1133">Transmembrane helix</keyword>
<evidence type="ECO:0000313" key="2">
    <source>
        <dbReference type="EMBL" id="OSI18099.1"/>
    </source>
</evidence>
<dbReference type="Pfam" id="PF02592">
    <property type="entry name" value="Vut_1"/>
    <property type="match status" value="1"/>
</dbReference>
<comment type="function">
    <text evidence="1">Involved in the import of queuosine (Q) precursors, required for Q precursor salvage.</text>
</comment>
<dbReference type="InterPro" id="IPR003744">
    <property type="entry name" value="YhhQ"/>
</dbReference>
<accession>A0A1X3DDS5</accession>
<feature type="transmembrane region" description="Helical" evidence="1">
    <location>
        <begin position="139"/>
        <end position="163"/>
    </location>
</feature>
<keyword evidence="1" id="KW-0997">Cell inner membrane</keyword>
<dbReference type="EMBL" id="MTBO01000005">
    <property type="protein sequence ID" value="OSI18099.1"/>
    <property type="molecule type" value="Genomic_DNA"/>
</dbReference>
<feature type="transmembrane region" description="Helical" evidence="1">
    <location>
        <begin position="111"/>
        <end position="130"/>
    </location>
</feature>
<comment type="similarity">
    <text evidence="1">Belongs to the vitamin uptake transporter (VUT/ECF) (TC 2.A.88) family. Q precursor transporter subfamily.</text>
</comment>
<dbReference type="PANTHER" id="PTHR34300:SF1">
    <property type="entry name" value="QUEUOSINE PRECURSOR TRANSPORTER"/>
    <property type="match status" value="1"/>
</dbReference>
<organism evidence="2 3">
    <name type="scientific">Neisseria dentiae</name>
    <dbReference type="NCBI Taxonomy" id="194197"/>
    <lineage>
        <taxon>Bacteria</taxon>
        <taxon>Pseudomonadati</taxon>
        <taxon>Pseudomonadota</taxon>
        <taxon>Betaproteobacteria</taxon>
        <taxon>Neisseriales</taxon>
        <taxon>Neisseriaceae</taxon>
        <taxon>Neisseria</taxon>
    </lineage>
</organism>
<dbReference type="NCBIfam" id="TIGR00697">
    <property type="entry name" value="queuosine precursor transporter"/>
    <property type="match status" value="1"/>
</dbReference>
<dbReference type="OrthoDB" id="7065604at2"/>
<evidence type="ECO:0000256" key="1">
    <source>
        <dbReference type="HAMAP-Rule" id="MF_02088"/>
    </source>
</evidence>
<feature type="transmembrane region" description="Helical" evidence="1">
    <location>
        <begin position="71"/>
        <end position="91"/>
    </location>
</feature>
<dbReference type="HAMAP" id="MF_02088">
    <property type="entry name" value="Q_prec_transport"/>
    <property type="match status" value="1"/>
</dbReference>
<feature type="transmembrane region" description="Helical" evidence="1">
    <location>
        <begin position="183"/>
        <end position="205"/>
    </location>
</feature>
<dbReference type="NCBIfam" id="NF008406">
    <property type="entry name" value="PRK11212.1"/>
    <property type="match status" value="1"/>
</dbReference>
<feature type="transmembrane region" description="Helical" evidence="1">
    <location>
        <begin position="12"/>
        <end position="31"/>
    </location>
</feature>
<dbReference type="PANTHER" id="PTHR34300">
    <property type="entry name" value="QUEUOSINE PRECURSOR TRANSPORTER-RELATED"/>
    <property type="match status" value="1"/>
</dbReference>
<name>A0A1X3DDS5_9NEIS</name>
<protein>
    <recommendedName>
        <fullName evidence="1">Probable queuosine precursor transporter</fullName>
        <shortName evidence="1">Q precursor transporter</shortName>
    </recommendedName>
</protein>
<keyword evidence="3" id="KW-1185">Reference proteome</keyword>
<dbReference type="GO" id="GO:0022857">
    <property type="term" value="F:transmembrane transporter activity"/>
    <property type="evidence" value="ECO:0007669"/>
    <property type="project" value="UniProtKB-UniRule"/>
</dbReference>
<dbReference type="GeneID" id="94582099"/>
<comment type="subcellular location">
    <subcellularLocation>
        <location evidence="1">Cell inner membrane</location>
        <topology evidence="1">Multi-pass membrane protein</topology>
    </subcellularLocation>
</comment>
<keyword evidence="1" id="KW-0812">Transmembrane</keyword>
<keyword evidence="1" id="KW-0813">Transport</keyword>
<dbReference type="RefSeq" id="WP_085365401.1">
    <property type="nucleotide sequence ID" value="NZ_CAUJPZ010000007.1"/>
</dbReference>
<sequence length="226" mass="25492">MYRFTSAQLQKALIWLAFFHVLIIAASNYLVQFPFEVFGFHTTWGAFTFPFIFLATDLTVRIFGQHLARRIIFWVMLPALALSYAVSVLFHEGTWTGWAALASFNGFVGRIALASFAAYALGQLLDIFVFNKLRRLKSWWIAPTASTFLGNALDTLVFFGVAFYASSDAFMAANWQEIAFIDYLFKLVICTLFFLPAYGILLNVLTKKLTTLKQQEGQAALAVQDS</sequence>
<evidence type="ECO:0000313" key="3">
    <source>
        <dbReference type="Proteomes" id="UP000193118"/>
    </source>
</evidence>
<comment type="caution">
    <text evidence="2">The sequence shown here is derived from an EMBL/GenBank/DDBJ whole genome shotgun (WGS) entry which is preliminary data.</text>
</comment>
<dbReference type="AlphaFoldDB" id="A0A1X3DDS5"/>
<gene>
    <name evidence="2" type="ORF">BWD09_03805</name>
</gene>
<keyword evidence="1" id="KW-1003">Cell membrane</keyword>
<dbReference type="GO" id="GO:0005886">
    <property type="term" value="C:plasma membrane"/>
    <property type="evidence" value="ECO:0007669"/>
    <property type="project" value="UniProtKB-SubCell"/>
</dbReference>
<proteinExistence type="inferred from homology"/>
<dbReference type="Proteomes" id="UP000193118">
    <property type="component" value="Unassembled WGS sequence"/>
</dbReference>
<dbReference type="STRING" id="194197.BWD09_03805"/>